<evidence type="ECO:0000256" key="2">
    <source>
        <dbReference type="ARBA" id="ARBA00022705"/>
    </source>
</evidence>
<evidence type="ECO:0000256" key="1">
    <source>
        <dbReference type="ARBA" id="ARBA00022515"/>
    </source>
</evidence>
<dbReference type="Gene3D" id="3.40.1440.60">
    <property type="entry name" value="PriA, 3(prime) DNA-binding domain"/>
    <property type="match status" value="1"/>
</dbReference>
<dbReference type="GO" id="GO:0006270">
    <property type="term" value="P:DNA replication initiation"/>
    <property type="evidence" value="ECO:0007669"/>
    <property type="project" value="TreeGrafter"/>
</dbReference>
<dbReference type="InterPro" id="IPR001650">
    <property type="entry name" value="Helicase_C-like"/>
</dbReference>
<dbReference type="InterPro" id="IPR042115">
    <property type="entry name" value="PriA_3primeBD_sf"/>
</dbReference>
<protein>
    <recommendedName>
        <fullName evidence="12">Replication restart protein PriA</fullName>
    </recommendedName>
    <alternativeName>
        <fullName evidence="12">ATP-dependent DNA helicase PriA</fullName>
        <ecNumber evidence="12">5.6.2.4</ecNumber>
    </alternativeName>
    <alternativeName>
        <fullName evidence="12">DNA 3'-5' helicase PriA</fullName>
    </alternativeName>
</protein>
<dbReference type="EC" id="5.6.2.4" evidence="12"/>
<dbReference type="FunFam" id="3.40.50.300:FF:000489">
    <property type="entry name" value="Primosome assembly protein PriA"/>
    <property type="match status" value="1"/>
</dbReference>
<dbReference type="InterPro" id="IPR041236">
    <property type="entry name" value="PriA_C"/>
</dbReference>
<dbReference type="Pfam" id="PF18319">
    <property type="entry name" value="Zn_ribbon_PriA"/>
    <property type="match status" value="1"/>
</dbReference>
<comment type="similarity">
    <text evidence="12">Belongs to the helicase family. PriA subfamily.</text>
</comment>
<dbReference type="SUPFAM" id="SSF52540">
    <property type="entry name" value="P-loop containing nucleoside triphosphate hydrolases"/>
    <property type="match status" value="2"/>
</dbReference>
<evidence type="ECO:0000256" key="10">
    <source>
        <dbReference type="ARBA" id="ARBA00023235"/>
    </source>
</evidence>
<comment type="catalytic activity">
    <reaction evidence="11 12">
        <text>ATP + H2O = ADP + phosphate + H(+)</text>
        <dbReference type="Rhea" id="RHEA:13065"/>
        <dbReference type="ChEBI" id="CHEBI:15377"/>
        <dbReference type="ChEBI" id="CHEBI:15378"/>
        <dbReference type="ChEBI" id="CHEBI:30616"/>
        <dbReference type="ChEBI" id="CHEBI:43474"/>
        <dbReference type="ChEBI" id="CHEBI:456216"/>
        <dbReference type="EC" id="5.6.2.4"/>
    </reaction>
</comment>
<dbReference type="InterPro" id="IPR041222">
    <property type="entry name" value="PriA_3primeBD"/>
</dbReference>
<dbReference type="PANTHER" id="PTHR30580">
    <property type="entry name" value="PRIMOSOMAL PROTEIN N"/>
    <property type="match status" value="1"/>
</dbReference>
<comment type="catalytic activity">
    <reaction evidence="12">
        <text>Couples ATP hydrolysis with the unwinding of duplex DNA by translocating in the 3'-5' direction.</text>
        <dbReference type="EC" id="5.6.2.4"/>
    </reaction>
</comment>
<dbReference type="SMART" id="SM00490">
    <property type="entry name" value="HELICc"/>
    <property type="match status" value="1"/>
</dbReference>
<dbReference type="GO" id="GO:0005524">
    <property type="term" value="F:ATP binding"/>
    <property type="evidence" value="ECO:0007669"/>
    <property type="project" value="UniProtKB-UniRule"/>
</dbReference>
<dbReference type="RefSeq" id="WP_138474168.1">
    <property type="nucleotide sequence ID" value="NZ_VBTH01000006.1"/>
</dbReference>
<feature type="domain" description="Helicase ATP-binding" evidence="13">
    <location>
        <begin position="284"/>
        <end position="450"/>
    </location>
</feature>
<reference evidence="15 16" key="1">
    <citation type="submission" date="2019-05" db="EMBL/GenBank/DDBJ databases">
        <title>The metagenome of a microbial culture collection derived from dairy environment covers the genomic content of the human microbiome.</title>
        <authorList>
            <person name="Roder T."/>
            <person name="Wuthrich D."/>
            <person name="Sattari Z."/>
            <person name="Von Ah U."/>
            <person name="Bar C."/>
            <person name="Ronchi F."/>
            <person name="Macpherson A.J."/>
            <person name="Ganal-Vonarburg S.C."/>
            <person name="Bruggmann R."/>
            <person name="Vergeres G."/>
        </authorList>
    </citation>
    <scope>NUCLEOTIDE SEQUENCE [LARGE SCALE GENOMIC DNA]</scope>
    <source>
        <strain evidence="15 16">FAM 18815</strain>
    </source>
</reference>
<dbReference type="Proteomes" id="UP000305541">
    <property type="component" value="Unassembled WGS sequence"/>
</dbReference>
<organism evidence="15 16">
    <name type="scientific">Pediococcus stilesii</name>
    <dbReference type="NCBI Taxonomy" id="331679"/>
    <lineage>
        <taxon>Bacteria</taxon>
        <taxon>Bacillati</taxon>
        <taxon>Bacillota</taxon>
        <taxon>Bacilli</taxon>
        <taxon>Lactobacillales</taxon>
        <taxon>Lactobacillaceae</taxon>
        <taxon>Pediococcus</taxon>
    </lineage>
</organism>
<sequence>MSKKFNVIVNVPALQTNTPFTYIADDAVEDDIKIGSRVIVPFGKAERPIQGFVVEEVTQKVTGDLKKIISVLEPEPLLNEELISLSNWLADKTYSYRVSCLNAMIPNLVKVNTRRFVKINSEKITQTQVLELLGEQQVTDLKVSDLTFAQQRQLNHWIKENKVSLEYATENSARKKMINWIWPLITDENYGVEVDKIRKNATKQLELIEILKNIDPDEGISQTTLLNEYHVGRSTLNSAVKNGWAKRSEIERYRDPFEGSDLKSDTSLQLNEEQQQAYDLVVRAIEQHQSKPILIEGVTGSGKTEVYLQSISKAIGEGKSALLLVPEISLTPLMVKRVRARFGQQVAVLHSGLSDGEKFDEWRRIIRNEVKVVVGARSAVFAPLQNLGIIIIDEEHSETYKQTDAPRYHARDVAIYRAKNANCPVVLGSATPSLESRSRVERGRYDFVQIKRRANQKDLPEIKIVDMREHLGDGFNENFSAPMVEEIQKRLLKKEQVVLMLNRRGFSSFVMCRSCGFVLKCPNCDVSLTMHMDTHSMRCHYCGHEEPIPKSCRNCGSTKIRFFGTGTEKVEQQLAEIIPEARVIRMDVDTTRRKGAHERLLAKFGNHDADILLGTQMIAKGLDFPDVTLVGVLNADTALELPDLRASERTFQLLTQVAGRAGRADKKGKVLIQTFNPDHYAIKLAQKQDYEDFFRKEMYLRHLGKYPPYYFTALISISDRDEKEALKSAYEMLNIIQPKVSSNAVILGPTAKSISKIKQKYYYQILIKYQKEPGLHNALLEVLERSQEKFRHGTRISIDPEPQNFL</sequence>
<dbReference type="SMART" id="SM00487">
    <property type="entry name" value="DEXDc"/>
    <property type="match status" value="1"/>
</dbReference>
<dbReference type="AlphaFoldDB" id="A0A5R9BVH8"/>
<evidence type="ECO:0000256" key="8">
    <source>
        <dbReference type="ARBA" id="ARBA00022840"/>
    </source>
</evidence>
<proteinExistence type="inferred from homology"/>
<dbReference type="FunFam" id="3.40.1440.60:FF:000001">
    <property type="entry name" value="Primosomal protein N"/>
    <property type="match status" value="1"/>
</dbReference>
<comment type="caution">
    <text evidence="15">The sequence shown here is derived from an EMBL/GenBank/DDBJ whole genome shotgun (WGS) entry which is preliminary data.</text>
</comment>
<dbReference type="PANTHER" id="PTHR30580:SF0">
    <property type="entry name" value="PRIMOSOMAL PROTEIN N"/>
    <property type="match status" value="1"/>
</dbReference>
<dbReference type="GO" id="GO:0008270">
    <property type="term" value="F:zinc ion binding"/>
    <property type="evidence" value="ECO:0007669"/>
    <property type="project" value="UniProtKB-UniRule"/>
</dbReference>
<dbReference type="GO" id="GO:0016887">
    <property type="term" value="F:ATP hydrolysis activity"/>
    <property type="evidence" value="ECO:0007669"/>
    <property type="project" value="RHEA"/>
</dbReference>
<comment type="function">
    <text evidence="12">Initiates the restart of stalled replication forks, which reloads the replicative helicase on sites other than the origin of replication. Recognizes and binds to abandoned replication forks and remodels them to uncover a helicase loading site. Promotes assembly of the primosome at these replication forks.</text>
</comment>
<dbReference type="Pfam" id="PF00271">
    <property type="entry name" value="Helicase_C"/>
    <property type="match status" value="1"/>
</dbReference>
<evidence type="ECO:0000256" key="12">
    <source>
        <dbReference type="HAMAP-Rule" id="MF_00983"/>
    </source>
</evidence>
<keyword evidence="10 12" id="KW-0413">Isomerase</keyword>
<dbReference type="Gene3D" id="3.40.50.300">
    <property type="entry name" value="P-loop containing nucleotide triphosphate hydrolases"/>
    <property type="match status" value="2"/>
</dbReference>
<dbReference type="InterPro" id="IPR014001">
    <property type="entry name" value="Helicase_ATP-bd"/>
</dbReference>
<dbReference type="CDD" id="cd17929">
    <property type="entry name" value="DEXHc_priA"/>
    <property type="match status" value="1"/>
</dbReference>
<feature type="binding site" evidence="12">
    <location>
        <position position="524"/>
    </location>
    <ligand>
        <name>Zn(2+)</name>
        <dbReference type="ChEBI" id="CHEBI:29105"/>
        <label>2</label>
    </ligand>
</feature>
<feature type="binding site" evidence="12">
    <location>
        <position position="515"/>
    </location>
    <ligand>
        <name>Zn(2+)</name>
        <dbReference type="ChEBI" id="CHEBI:29105"/>
        <label>1</label>
    </ligand>
</feature>
<feature type="binding site" evidence="12">
    <location>
        <position position="555"/>
    </location>
    <ligand>
        <name>Zn(2+)</name>
        <dbReference type="ChEBI" id="CHEBI:29105"/>
        <label>1</label>
    </ligand>
</feature>
<name>A0A5R9BVH8_9LACO</name>
<keyword evidence="1 12" id="KW-0639">Primosome</keyword>
<feature type="binding site" evidence="12">
    <location>
        <position position="539"/>
    </location>
    <ligand>
        <name>Zn(2+)</name>
        <dbReference type="ChEBI" id="CHEBI:29105"/>
        <label>2</label>
    </ligand>
</feature>
<evidence type="ECO:0000313" key="15">
    <source>
        <dbReference type="EMBL" id="TLQ04627.1"/>
    </source>
</evidence>
<dbReference type="PROSITE" id="PS51192">
    <property type="entry name" value="HELICASE_ATP_BIND_1"/>
    <property type="match status" value="1"/>
</dbReference>
<comment type="cofactor">
    <cofactor evidence="12">
        <name>Zn(2+)</name>
        <dbReference type="ChEBI" id="CHEBI:29105"/>
    </cofactor>
    <text evidence="12">Binds 2 zinc ions per subunit.</text>
</comment>
<evidence type="ECO:0000256" key="6">
    <source>
        <dbReference type="ARBA" id="ARBA00022806"/>
    </source>
</evidence>
<dbReference type="InterPro" id="IPR040498">
    <property type="entry name" value="PriA_CRR"/>
</dbReference>
<feature type="binding site" evidence="12">
    <location>
        <position position="521"/>
    </location>
    <ligand>
        <name>Zn(2+)</name>
        <dbReference type="ChEBI" id="CHEBI:29105"/>
        <label>2</label>
    </ligand>
</feature>
<dbReference type="InterPro" id="IPR011545">
    <property type="entry name" value="DEAD/DEAH_box_helicase_dom"/>
</dbReference>
<keyword evidence="4 12" id="KW-0547">Nucleotide-binding</keyword>
<dbReference type="GO" id="GO:0043138">
    <property type="term" value="F:3'-5' DNA helicase activity"/>
    <property type="evidence" value="ECO:0007669"/>
    <property type="project" value="UniProtKB-EC"/>
</dbReference>
<evidence type="ECO:0000256" key="11">
    <source>
        <dbReference type="ARBA" id="ARBA00048988"/>
    </source>
</evidence>
<dbReference type="EMBL" id="VBTH01000006">
    <property type="protein sequence ID" value="TLQ04627.1"/>
    <property type="molecule type" value="Genomic_DNA"/>
</dbReference>
<dbReference type="NCBIfam" id="NF004066">
    <property type="entry name" value="PRK05580.1-3"/>
    <property type="match status" value="1"/>
</dbReference>
<comment type="subunit">
    <text evidence="12">Component of the replication restart primosome.</text>
</comment>
<dbReference type="InterPro" id="IPR005259">
    <property type="entry name" value="PriA"/>
</dbReference>
<evidence type="ECO:0000259" key="14">
    <source>
        <dbReference type="PROSITE" id="PS51194"/>
    </source>
</evidence>
<keyword evidence="8 12" id="KW-0067">ATP-binding</keyword>
<dbReference type="GO" id="GO:0003677">
    <property type="term" value="F:DNA binding"/>
    <property type="evidence" value="ECO:0007669"/>
    <property type="project" value="UniProtKB-UniRule"/>
</dbReference>
<feature type="binding site" evidence="12">
    <location>
        <position position="552"/>
    </location>
    <ligand>
        <name>Zn(2+)</name>
        <dbReference type="ChEBI" id="CHEBI:29105"/>
        <label>1</label>
    </ligand>
</feature>
<dbReference type="CDD" id="cd18804">
    <property type="entry name" value="SF2_C_priA"/>
    <property type="match status" value="1"/>
</dbReference>
<dbReference type="Pfam" id="PF18074">
    <property type="entry name" value="PriA_C"/>
    <property type="match status" value="1"/>
</dbReference>
<gene>
    <name evidence="12 15" type="primary">priA</name>
    <name evidence="15" type="ORF">FEZ51_04470</name>
</gene>
<feature type="domain" description="Helicase C-terminal" evidence="14">
    <location>
        <begin position="547"/>
        <end position="701"/>
    </location>
</feature>
<accession>A0A5R9BVH8</accession>
<dbReference type="NCBIfam" id="TIGR00595">
    <property type="entry name" value="priA"/>
    <property type="match status" value="1"/>
</dbReference>
<keyword evidence="2 12" id="KW-0235">DNA replication</keyword>
<evidence type="ECO:0000256" key="3">
    <source>
        <dbReference type="ARBA" id="ARBA00022723"/>
    </source>
</evidence>
<evidence type="ECO:0000256" key="5">
    <source>
        <dbReference type="ARBA" id="ARBA00022801"/>
    </source>
</evidence>
<dbReference type="GO" id="GO:0006269">
    <property type="term" value="P:DNA replication, synthesis of primer"/>
    <property type="evidence" value="ECO:0007669"/>
    <property type="project" value="UniProtKB-KW"/>
</dbReference>
<evidence type="ECO:0000256" key="9">
    <source>
        <dbReference type="ARBA" id="ARBA00023125"/>
    </source>
</evidence>
<dbReference type="HAMAP" id="MF_00983">
    <property type="entry name" value="PriA"/>
    <property type="match status" value="1"/>
</dbReference>
<keyword evidence="5 12" id="KW-0378">Hydrolase</keyword>
<dbReference type="GO" id="GO:1990077">
    <property type="term" value="C:primosome complex"/>
    <property type="evidence" value="ECO:0007669"/>
    <property type="project" value="UniProtKB-UniRule"/>
</dbReference>
<evidence type="ECO:0000313" key="16">
    <source>
        <dbReference type="Proteomes" id="UP000305541"/>
    </source>
</evidence>
<keyword evidence="9 12" id="KW-0238">DNA-binding</keyword>
<keyword evidence="3 12" id="KW-0479">Metal-binding</keyword>
<keyword evidence="7 12" id="KW-0862">Zinc</keyword>
<dbReference type="OrthoDB" id="9759544at2"/>
<evidence type="ECO:0000256" key="4">
    <source>
        <dbReference type="ARBA" id="ARBA00022741"/>
    </source>
</evidence>
<dbReference type="GO" id="GO:0006310">
    <property type="term" value="P:DNA recombination"/>
    <property type="evidence" value="ECO:0007669"/>
    <property type="project" value="InterPro"/>
</dbReference>
<keyword evidence="6 12" id="KW-0347">Helicase</keyword>
<evidence type="ECO:0000259" key="13">
    <source>
        <dbReference type="PROSITE" id="PS51192"/>
    </source>
</evidence>
<evidence type="ECO:0000256" key="7">
    <source>
        <dbReference type="ARBA" id="ARBA00022833"/>
    </source>
</evidence>
<dbReference type="Pfam" id="PF00270">
    <property type="entry name" value="DEAD"/>
    <property type="match status" value="1"/>
</dbReference>
<dbReference type="Pfam" id="PF17764">
    <property type="entry name" value="PriA_3primeBD"/>
    <property type="match status" value="1"/>
</dbReference>
<dbReference type="PROSITE" id="PS51194">
    <property type="entry name" value="HELICASE_CTER"/>
    <property type="match status" value="1"/>
</dbReference>
<dbReference type="GO" id="GO:0006302">
    <property type="term" value="P:double-strand break repair"/>
    <property type="evidence" value="ECO:0007669"/>
    <property type="project" value="InterPro"/>
</dbReference>
<feature type="binding site" evidence="12">
    <location>
        <position position="542"/>
    </location>
    <ligand>
        <name>Zn(2+)</name>
        <dbReference type="ChEBI" id="CHEBI:29105"/>
        <label>2</label>
    </ligand>
</feature>
<dbReference type="InterPro" id="IPR027417">
    <property type="entry name" value="P-loop_NTPase"/>
</dbReference>
<feature type="binding site" evidence="12">
    <location>
        <position position="512"/>
    </location>
    <ligand>
        <name>Zn(2+)</name>
        <dbReference type="ChEBI" id="CHEBI:29105"/>
        <label>1</label>
    </ligand>
</feature>